<keyword evidence="3" id="KW-0413">Isomerase</keyword>
<reference evidence="5" key="1">
    <citation type="journal article" date="2019" name="Int. J. Syst. Evol. Microbiol.">
        <title>The Global Catalogue of Microorganisms (GCM) 10K type strain sequencing project: providing services to taxonomists for standard genome sequencing and annotation.</title>
        <authorList>
            <consortium name="The Broad Institute Genomics Platform"/>
            <consortium name="The Broad Institute Genome Sequencing Center for Infectious Disease"/>
            <person name="Wu L."/>
            <person name="Ma J."/>
        </authorList>
    </citation>
    <scope>NUCLEOTIDE SEQUENCE [LARGE SCALE GENOMIC DNA]</scope>
    <source>
        <strain evidence="5">KCTC 19466</strain>
    </source>
</reference>
<evidence type="ECO:0000313" key="4">
    <source>
        <dbReference type="EMBL" id="GHD05652.1"/>
    </source>
</evidence>
<protein>
    <recommendedName>
        <fullName evidence="2">D-ribose pyranase</fullName>
        <ecNumber evidence="2">5.4.99.62</ecNumber>
    </recommendedName>
</protein>
<comment type="caution">
    <text evidence="4">The sequence shown here is derived from an EMBL/GenBank/DDBJ whole genome shotgun (WGS) entry which is preliminary data.</text>
</comment>
<name>A0ABQ3GJ55_9MICC</name>
<dbReference type="EMBL" id="BMXK01000005">
    <property type="protein sequence ID" value="GHD05652.1"/>
    <property type="molecule type" value="Genomic_DNA"/>
</dbReference>
<dbReference type="Pfam" id="PF05025">
    <property type="entry name" value="RbsD_FucU"/>
    <property type="match status" value="1"/>
</dbReference>
<proteinExistence type="predicted"/>
<dbReference type="InterPro" id="IPR007721">
    <property type="entry name" value="RbsD_FucU"/>
</dbReference>
<dbReference type="Gene3D" id="3.40.1650.10">
    <property type="entry name" value="RbsD-like domain"/>
    <property type="match status" value="1"/>
</dbReference>
<evidence type="ECO:0000256" key="3">
    <source>
        <dbReference type="ARBA" id="ARBA00023235"/>
    </source>
</evidence>
<evidence type="ECO:0000313" key="5">
    <source>
        <dbReference type="Proteomes" id="UP000642819"/>
    </source>
</evidence>
<dbReference type="InterPro" id="IPR023750">
    <property type="entry name" value="RbsD-like_sf"/>
</dbReference>
<dbReference type="RefSeq" id="WP_189349494.1">
    <property type="nucleotide sequence ID" value="NZ_BMXK01000005.1"/>
</dbReference>
<accession>A0ABQ3GJ55</accession>
<dbReference type="SUPFAM" id="SSF102546">
    <property type="entry name" value="RbsD-like"/>
    <property type="match status" value="1"/>
</dbReference>
<evidence type="ECO:0000256" key="2">
    <source>
        <dbReference type="ARBA" id="ARBA00012862"/>
    </source>
</evidence>
<dbReference type="Proteomes" id="UP000642819">
    <property type="component" value="Unassembled WGS sequence"/>
</dbReference>
<dbReference type="EC" id="5.4.99.62" evidence="2"/>
<evidence type="ECO:0000256" key="1">
    <source>
        <dbReference type="ARBA" id="ARBA00000223"/>
    </source>
</evidence>
<organism evidence="4 5">
    <name type="scientific">Zhihengliuella salsuginis</name>
    <dbReference type="NCBI Taxonomy" id="578222"/>
    <lineage>
        <taxon>Bacteria</taxon>
        <taxon>Bacillati</taxon>
        <taxon>Actinomycetota</taxon>
        <taxon>Actinomycetes</taxon>
        <taxon>Micrococcales</taxon>
        <taxon>Micrococcaceae</taxon>
        <taxon>Zhihengliuella</taxon>
    </lineage>
</organism>
<comment type="catalytic activity">
    <reaction evidence="1">
        <text>beta-D-ribopyranose = beta-D-ribofuranose</text>
        <dbReference type="Rhea" id="RHEA:25432"/>
        <dbReference type="ChEBI" id="CHEBI:27476"/>
        <dbReference type="ChEBI" id="CHEBI:47002"/>
        <dbReference type="EC" id="5.4.99.62"/>
    </reaction>
</comment>
<keyword evidence="5" id="KW-1185">Reference proteome</keyword>
<gene>
    <name evidence="4" type="ORF">GCM10008096_14860</name>
</gene>
<sequence>MLRTTITHPEALAALARAGHGSLLLVADAHFASATALGPNAATIHAALAPGAPLVPEVARLLATTLAIEEVMTMEAPDAGLARAGRESTAAVRDATAAQEVPHTALARDEFFAHCSSRSLALCIVSGDRRRFANLLLRVGVTDPEPA</sequence>